<dbReference type="PANTHER" id="PTHR45661:SF3">
    <property type="entry name" value="IG-LIKE DOMAIN-CONTAINING PROTEIN"/>
    <property type="match status" value="1"/>
</dbReference>
<dbReference type="PANTHER" id="PTHR45661">
    <property type="entry name" value="SURFACE ANTIGEN"/>
    <property type="match status" value="1"/>
</dbReference>
<dbReference type="InterPro" id="IPR032675">
    <property type="entry name" value="LRR_dom_sf"/>
</dbReference>
<dbReference type="SUPFAM" id="SSF52058">
    <property type="entry name" value="L domain-like"/>
    <property type="match status" value="1"/>
</dbReference>
<organism evidence="1 2">
    <name type="scientific">Negativicoccus succinicivorans</name>
    <dbReference type="NCBI Taxonomy" id="620903"/>
    <lineage>
        <taxon>Bacteria</taxon>
        <taxon>Bacillati</taxon>
        <taxon>Bacillota</taxon>
        <taxon>Negativicutes</taxon>
        <taxon>Veillonellales</taxon>
        <taxon>Veillonellaceae</taxon>
        <taxon>Negativicoccus</taxon>
    </lineage>
</organism>
<dbReference type="EMBL" id="JACHHI010000006">
    <property type="protein sequence ID" value="MBB6478221.1"/>
    <property type="molecule type" value="Genomic_DNA"/>
</dbReference>
<dbReference type="InterPro" id="IPR026906">
    <property type="entry name" value="LRR_5"/>
</dbReference>
<evidence type="ECO:0000313" key="2">
    <source>
        <dbReference type="Proteomes" id="UP000591941"/>
    </source>
</evidence>
<dbReference type="Gene3D" id="3.80.10.10">
    <property type="entry name" value="Ribonuclease Inhibitor"/>
    <property type="match status" value="1"/>
</dbReference>
<name>A0A841R4A2_9FIRM</name>
<comment type="caution">
    <text evidence="1">The sequence shown here is derived from an EMBL/GenBank/DDBJ whole genome shotgun (WGS) entry which is preliminary data.</text>
</comment>
<keyword evidence="2" id="KW-1185">Reference proteome</keyword>
<dbReference type="Proteomes" id="UP000591941">
    <property type="component" value="Unassembled WGS sequence"/>
</dbReference>
<sequence length="283" mass="31308">MAEKISTQAVTNLIINKMNTAAYFEEKDAGRLKDNEVYIVEPDKQGESVDAFYQWLKERNYDMDNFRGLETIFPVITLQAVDVETIEEGDTELVGTAPPNVKIMYGGKTTVSDNDGNWILTGLASLKQGEITIQWIDYAGRTNSAKVELTVCCVPKGTEAITKEVVAQYNLNRSGLLKFPKSVKIIKDSAFSQCSRLSEVSFPACTTVEEAAFYHCSSLTSISMPQCTSIGTGSFSGCGSLETIILSEKWKPTDNAVITKRATVYNPDKTKKVNWNTMSWVNV</sequence>
<evidence type="ECO:0008006" key="3">
    <source>
        <dbReference type="Google" id="ProtNLM"/>
    </source>
</evidence>
<protein>
    <recommendedName>
        <fullName evidence="3">Leucine-rich repeat domain-containing protein</fullName>
    </recommendedName>
</protein>
<gene>
    <name evidence="1" type="ORF">HNR45_001291</name>
</gene>
<dbReference type="AlphaFoldDB" id="A0A841R4A2"/>
<dbReference type="RefSeq" id="WP_159822520.1">
    <property type="nucleotide sequence ID" value="NZ_CABWNB010000002.1"/>
</dbReference>
<dbReference type="InterPro" id="IPR053139">
    <property type="entry name" value="Surface_bspA-like"/>
</dbReference>
<dbReference type="OrthoDB" id="1751034at2"/>
<dbReference type="Pfam" id="PF13306">
    <property type="entry name" value="LRR_5"/>
    <property type="match status" value="1"/>
</dbReference>
<accession>A0A841R4A2</accession>
<dbReference type="GeneID" id="93486546"/>
<proteinExistence type="predicted"/>
<evidence type="ECO:0000313" key="1">
    <source>
        <dbReference type="EMBL" id="MBB6478221.1"/>
    </source>
</evidence>
<reference evidence="1 2" key="1">
    <citation type="submission" date="2020-08" db="EMBL/GenBank/DDBJ databases">
        <title>Genomic Encyclopedia of Type Strains, Phase IV (KMG-IV): sequencing the most valuable type-strain genomes for metagenomic binning, comparative biology and taxonomic classification.</title>
        <authorList>
            <person name="Goeker M."/>
        </authorList>
    </citation>
    <scope>NUCLEOTIDE SEQUENCE [LARGE SCALE GENOMIC DNA]</scope>
    <source>
        <strain evidence="1 2">DSM 21255</strain>
    </source>
</reference>